<dbReference type="InterPro" id="IPR013087">
    <property type="entry name" value="Znf_C2H2_type"/>
</dbReference>
<dbReference type="PROSITE" id="PS00028">
    <property type="entry name" value="ZINC_FINGER_C2H2_1"/>
    <property type="match status" value="1"/>
</dbReference>
<dbReference type="SMART" id="SM00355">
    <property type="entry name" value="ZnF_C2H2"/>
    <property type="match status" value="2"/>
</dbReference>
<dbReference type="InterPro" id="IPR036236">
    <property type="entry name" value="Znf_C2H2_sf"/>
</dbReference>
<dbReference type="GeneID" id="27317518"/>
<dbReference type="Pfam" id="PF12874">
    <property type="entry name" value="zf-met"/>
    <property type="match status" value="1"/>
</dbReference>
<dbReference type="RefSeq" id="XP_016208560.1">
    <property type="nucleotide sequence ID" value="XM_016363619.1"/>
</dbReference>
<dbReference type="SUPFAM" id="SSF57667">
    <property type="entry name" value="beta-beta-alpha zinc fingers"/>
    <property type="match status" value="1"/>
</dbReference>
<evidence type="ECO:0000313" key="4">
    <source>
        <dbReference type="Proteomes" id="UP000053259"/>
    </source>
</evidence>
<keyword evidence="1" id="KW-0479">Metal-binding</keyword>
<dbReference type="HOGENOM" id="CLU_075838_0_1_1"/>
<evidence type="ECO:0000256" key="1">
    <source>
        <dbReference type="PROSITE-ProRule" id="PRU00042"/>
    </source>
</evidence>
<dbReference type="STRING" id="253628.A0A0D1YD83"/>
<dbReference type="VEuPathDB" id="FungiDB:PV09_09545"/>
<evidence type="ECO:0000259" key="2">
    <source>
        <dbReference type="PROSITE" id="PS50157"/>
    </source>
</evidence>
<dbReference type="AlphaFoldDB" id="A0A0D1YD83"/>
<name>A0A0D1YD83_9PEZI</name>
<evidence type="ECO:0000313" key="3">
    <source>
        <dbReference type="EMBL" id="KIV98691.1"/>
    </source>
</evidence>
<dbReference type="Proteomes" id="UP000053259">
    <property type="component" value="Unassembled WGS sequence"/>
</dbReference>
<keyword evidence="1" id="KW-0862">Zinc</keyword>
<dbReference type="EMBL" id="KN847605">
    <property type="protein sequence ID" value="KIV98691.1"/>
    <property type="molecule type" value="Genomic_DNA"/>
</dbReference>
<dbReference type="OrthoDB" id="6077919at2759"/>
<dbReference type="PROSITE" id="PS50157">
    <property type="entry name" value="ZINC_FINGER_C2H2_2"/>
    <property type="match status" value="1"/>
</dbReference>
<dbReference type="EMBL" id="KN847605">
    <property type="protein sequence ID" value="KIV98690.1"/>
    <property type="molecule type" value="Genomic_DNA"/>
</dbReference>
<proteinExistence type="predicted"/>
<dbReference type="RefSeq" id="XP_016208561.1">
    <property type="nucleotide sequence ID" value="XM_016363620.1"/>
</dbReference>
<gene>
    <name evidence="3" type="ORF">PV09_09545</name>
</gene>
<dbReference type="Pfam" id="PF00096">
    <property type="entry name" value="zf-C2H2"/>
    <property type="match status" value="1"/>
</dbReference>
<reference evidence="3 4" key="1">
    <citation type="submission" date="2015-01" db="EMBL/GenBank/DDBJ databases">
        <title>The Genome Sequence of Ochroconis gallopava CBS43764.</title>
        <authorList>
            <consortium name="The Broad Institute Genomics Platform"/>
            <person name="Cuomo C."/>
            <person name="de Hoog S."/>
            <person name="Gorbushina A."/>
            <person name="Stielow B."/>
            <person name="Teixiera M."/>
            <person name="Abouelleil A."/>
            <person name="Chapman S.B."/>
            <person name="Priest M."/>
            <person name="Young S.K."/>
            <person name="Wortman J."/>
            <person name="Nusbaum C."/>
            <person name="Birren B."/>
        </authorList>
    </citation>
    <scope>NUCLEOTIDE SEQUENCE [LARGE SCALE GENOMIC DNA]</scope>
    <source>
        <strain evidence="3 4">CBS 43764</strain>
    </source>
</reference>
<protein>
    <recommendedName>
        <fullName evidence="2">C2H2-type domain-containing protein</fullName>
    </recommendedName>
</protein>
<dbReference type="GO" id="GO:0008270">
    <property type="term" value="F:zinc ion binding"/>
    <property type="evidence" value="ECO:0007669"/>
    <property type="project" value="UniProtKB-KW"/>
</dbReference>
<keyword evidence="4" id="KW-1185">Reference proteome</keyword>
<sequence length="131" mass="15096">MHLNSEIHRGTKVPCPFCKENYTTASGLTHHLETGSCTHAPKLNRDSILRMIRERDQHGTITKKQIEWHQDENVKYSATKHAFNGSHWECYLCHKTFNTNNALNAHLSSPVHKQKVYHFPNSNAKCGKEFV</sequence>
<organism evidence="3 4">
    <name type="scientific">Verruconis gallopava</name>
    <dbReference type="NCBI Taxonomy" id="253628"/>
    <lineage>
        <taxon>Eukaryota</taxon>
        <taxon>Fungi</taxon>
        <taxon>Dikarya</taxon>
        <taxon>Ascomycota</taxon>
        <taxon>Pezizomycotina</taxon>
        <taxon>Dothideomycetes</taxon>
        <taxon>Pleosporomycetidae</taxon>
        <taxon>Venturiales</taxon>
        <taxon>Sympoventuriaceae</taxon>
        <taxon>Verruconis</taxon>
    </lineage>
</organism>
<accession>A0A0D1YD83</accession>
<dbReference type="Gene3D" id="3.30.160.60">
    <property type="entry name" value="Classic Zinc Finger"/>
    <property type="match status" value="1"/>
</dbReference>
<feature type="domain" description="C2H2-type" evidence="2">
    <location>
        <begin position="88"/>
        <end position="112"/>
    </location>
</feature>
<keyword evidence="1" id="KW-0863">Zinc-finger</keyword>